<keyword evidence="2" id="KW-1185">Reference proteome</keyword>
<evidence type="ECO:0000313" key="2">
    <source>
        <dbReference type="Proteomes" id="UP000239425"/>
    </source>
</evidence>
<name>A0A2S5R898_9PROT</name>
<reference evidence="1 2" key="1">
    <citation type="submission" date="2017-11" db="EMBL/GenBank/DDBJ databases">
        <title>Comparative genomic analysis of Holospora spp., intranuclear symbionts of paramecia.</title>
        <authorList>
            <person name="Garushyants S.K."/>
            <person name="Beliavskaya A."/>
            <person name="Malko D.B."/>
            <person name="Logacheva M.D."/>
            <person name="Rautian M.S."/>
            <person name="Gelfand M.S."/>
        </authorList>
    </citation>
    <scope>NUCLEOTIDE SEQUENCE [LARGE SCALE GENOMIC DNA]</scope>
    <source>
        <strain evidence="2">02AZ16</strain>
    </source>
</reference>
<organism evidence="1 2">
    <name type="scientific">Holospora curviuscula</name>
    <dbReference type="NCBI Taxonomy" id="1082868"/>
    <lineage>
        <taxon>Bacteria</taxon>
        <taxon>Pseudomonadati</taxon>
        <taxon>Pseudomonadota</taxon>
        <taxon>Alphaproteobacteria</taxon>
        <taxon>Holosporales</taxon>
        <taxon>Holosporaceae</taxon>
        <taxon>Holospora</taxon>
    </lineage>
</organism>
<comment type="caution">
    <text evidence="1">The sequence shown here is derived from an EMBL/GenBank/DDBJ whole genome shotgun (WGS) entry which is preliminary data.</text>
</comment>
<gene>
    <name evidence="1" type="ORF">HCUR_00981</name>
</gene>
<accession>A0A2S5R898</accession>
<proteinExistence type="predicted"/>
<evidence type="ECO:0000313" key="1">
    <source>
        <dbReference type="EMBL" id="PPE03554.1"/>
    </source>
</evidence>
<sequence length="70" mass="8012">MSVQSYPRDIQTFTVFNAEEYPPKEGQLFVDFGAIKVLRTVIRMPIFPINPTKKSLNCEEKTDNAPLSCF</sequence>
<dbReference type="EMBL" id="PHHC01000094">
    <property type="protein sequence ID" value="PPE03554.1"/>
    <property type="molecule type" value="Genomic_DNA"/>
</dbReference>
<dbReference type="Proteomes" id="UP000239425">
    <property type="component" value="Unassembled WGS sequence"/>
</dbReference>
<protein>
    <submittedName>
        <fullName evidence="1">Uncharacterized protein</fullName>
    </submittedName>
</protein>
<dbReference type="AlphaFoldDB" id="A0A2S5R898"/>